<feature type="transmembrane region" description="Helical" evidence="1">
    <location>
        <begin position="20"/>
        <end position="48"/>
    </location>
</feature>
<protein>
    <submittedName>
        <fullName evidence="2 3">Membrane protein</fullName>
    </submittedName>
</protein>
<keyword evidence="1" id="KW-0472">Membrane</keyword>
<dbReference type="AlphaFoldDB" id="A0A171KN30"/>
<dbReference type="OrthoDB" id="5405464at2"/>
<dbReference type="GeneID" id="99725307"/>
<gene>
    <name evidence="2" type="ORF">AAV32_17260</name>
    <name evidence="3" type="ORF">EV679_3208</name>
</gene>
<dbReference type="Proteomes" id="UP000292039">
    <property type="component" value="Unassembled WGS sequence"/>
</dbReference>
<dbReference type="EMBL" id="LBNE01000018">
    <property type="protein sequence ID" value="KKO70297.1"/>
    <property type="molecule type" value="Genomic_DNA"/>
</dbReference>
<feature type="transmembrane region" description="Helical" evidence="1">
    <location>
        <begin position="84"/>
        <end position="104"/>
    </location>
</feature>
<reference evidence="2 4" key="1">
    <citation type="submission" date="2015-04" db="EMBL/GenBank/DDBJ databases">
        <title>Genome sequence of Kerstersia gyiorum CG1.</title>
        <authorList>
            <person name="Greninger A.L."/>
            <person name="Kozyreva V."/>
            <person name="Chaturvedi V."/>
        </authorList>
    </citation>
    <scope>NUCLEOTIDE SEQUENCE [LARGE SCALE GENOMIC DNA]</scope>
    <source>
        <strain evidence="2 4">CG1</strain>
    </source>
</reference>
<evidence type="ECO:0000313" key="5">
    <source>
        <dbReference type="Proteomes" id="UP000292039"/>
    </source>
</evidence>
<sequence>MSNLPQSGSPELSLQTVMHIVYGLFAVSLISAGFLGLAAVAGVILLYVKRQDFAATYFDGHAAWLLATFWWSVLALAVSFLATLIYIGWLGVFATIVWALYRVIRGWLALVEGRSPVDYE</sequence>
<comment type="caution">
    <text evidence="2">The sequence shown here is derived from an EMBL/GenBank/DDBJ whole genome shotgun (WGS) entry which is preliminary data.</text>
</comment>
<proteinExistence type="predicted"/>
<reference evidence="3 5" key="2">
    <citation type="submission" date="2019-02" db="EMBL/GenBank/DDBJ databases">
        <title>Genomic Encyclopedia of Type Strains, Phase IV (KMG-IV): sequencing the most valuable type-strain genomes for metagenomic binning, comparative biology and taxonomic classification.</title>
        <authorList>
            <person name="Goeker M."/>
        </authorList>
    </citation>
    <scope>NUCLEOTIDE SEQUENCE [LARGE SCALE GENOMIC DNA]</scope>
    <source>
        <strain evidence="3 5">DSM 16618</strain>
    </source>
</reference>
<accession>A0A171KN30</accession>
<dbReference type="STRING" id="206506.AAV32_17260"/>
<dbReference type="EMBL" id="SGWZ01000006">
    <property type="protein sequence ID" value="RZS65416.1"/>
    <property type="molecule type" value="Genomic_DNA"/>
</dbReference>
<dbReference type="Proteomes" id="UP000078084">
    <property type="component" value="Unassembled WGS sequence"/>
</dbReference>
<evidence type="ECO:0000313" key="2">
    <source>
        <dbReference type="EMBL" id="KKO70297.1"/>
    </source>
</evidence>
<keyword evidence="4" id="KW-1185">Reference proteome</keyword>
<name>A0A171KN30_9BURK</name>
<feature type="transmembrane region" description="Helical" evidence="1">
    <location>
        <begin position="60"/>
        <end position="78"/>
    </location>
</feature>
<dbReference type="RefSeq" id="WP_068375497.1">
    <property type="nucleotide sequence ID" value="NZ_CBCSEB010000024.1"/>
</dbReference>
<keyword evidence="1" id="KW-1133">Transmembrane helix</keyword>
<evidence type="ECO:0000313" key="3">
    <source>
        <dbReference type="EMBL" id="RZS65416.1"/>
    </source>
</evidence>
<evidence type="ECO:0000256" key="1">
    <source>
        <dbReference type="SAM" id="Phobius"/>
    </source>
</evidence>
<organism evidence="2 4">
    <name type="scientific">Kerstersia gyiorum</name>
    <dbReference type="NCBI Taxonomy" id="206506"/>
    <lineage>
        <taxon>Bacteria</taxon>
        <taxon>Pseudomonadati</taxon>
        <taxon>Pseudomonadota</taxon>
        <taxon>Betaproteobacteria</taxon>
        <taxon>Burkholderiales</taxon>
        <taxon>Alcaligenaceae</taxon>
        <taxon>Kerstersia</taxon>
    </lineage>
</organism>
<keyword evidence="1" id="KW-0812">Transmembrane</keyword>
<evidence type="ECO:0000313" key="4">
    <source>
        <dbReference type="Proteomes" id="UP000078084"/>
    </source>
</evidence>